<evidence type="ECO:0008006" key="7">
    <source>
        <dbReference type="Google" id="ProtNLM"/>
    </source>
</evidence>
<comment type="similarity">
    <text evidence="2">Belongs to the DsrC/TusE family.</text>
</comment>
<sequence length="154" mass="17413">MKPAGPTTCASRTSKDFSQPAIKEEPANWRASPTGMPIRNTCLSLRGGSSQAPVSEIPSTKTYEVDVHGFLVDPDQWDERYAFIKSLEMGYVRGLTERHWEIIYFIRDSFRKNGVVPTVYEVCEANRLELEQLEKLFPHGYHRGAVKLAGLKIP</sequence>
<feature type="region of interest" description="Disordered" evidence="4">
    <location>
        <begin position="1"/>
        <end position="30"/>
    </location>
</feature>
<evidence type="ECO:0000256" key="3">
    <source>
        <dbReference type="ARBA" id="ARBA00022490"/>
    </source>
</evidence>
<dbReference type="InterPro" id="IPR043163">
    <property type="entry name" value="DsrC-like_N"/>
</dbReference>
<evidence type="ECO:0000256" key="2">
    <source>
        <dbReference type="ARBA" id="ARBA00005718"/>
    </source>
</evidence>
<evidence type="ECO:0000256" key="1">
    <source>
        <dbReference type="ARBA" id="ARBA00004496"/>
    </source>
</evidence>
<dbReference type="AlphaFoldDB" id="A0A3A4NMS4"/>
<dbReference type="InterPro" id="IPR042072">
    <property type="entry name" value="DsrC-like_C"/>
</dbReference>
<evidence type="ECO:0000256" key="4">
    <source>
        <dbReference type="SAM" id="MobiDB-lite"/>
    </source>
</evidence>
<reference evidence="5 6" key="1">
    <citation type="journal article" date="2017" name="ISME J.">
        <title>Energy and carbon metabolisms in a deep terrestrial subsurface fluid microbial community.</title>
        <authorList>
            <person name="Momper L."/>
            <person name="Jungbluth S.P."/>
            <person name="Lee M.D."/>
            <person name="Amend J.P."/>
        </authorList>
    </citation>
    <scope>NUCLEOTIDE SEQUENCE [LARGE SCALE GENOMIC DNA]</scope>
    <source>
        <strain evidence="5">SURF_5</strain>
    </source>
</reference>
<dbReference type="SUPFAM" id="SSF69721">
    <property type="entry name" value="DsrC, the gamma subunit of dissimilatory sulfite reductase"/>
    <property type="match status" value="1"/>
</dbReference>
<accession>A0A3A4NMS4</accession>
<comment type="caution">
    <text evidence="5">The sequence shown here is derived from an EMBL/GenBank/DDBJ whole genome shotgun (WGS) entry which is preliminary data.</text>
</comment>
<dbReference type="PANTHER" id="PTHR37010:SF1">
    <property type="entry name" value="SULFURTRANSFERASE TUSE"/>
    <property type="match status" value="1"/>
</dbReference>
<comment type="subcellular location">
    <subcellularLocation>
        <location evidence="1">Cytoplasm</location>
    </subcellularLocation>
</comment>
<dbReference type="Gene3D" id="1.10.10.370">
    <property type="entry name" value="DsrC-like protein, C-terminal domain"/>
    <property type="match status" value="1"/>
</dbReference>
<dbReference type="Pfam" id="PF04358">
    <property type="entry name" value="DsrC"/>
    <property type="match status" value="1"/>
</dbReference>
<dbReference type="InterPro" id="IPR025526">
    <property type="entry name" value="DsrC-like_dom_sf"/>
</dbReference>
<name>A0A3A4NMS4_ABYX5</name>
<dbReference type="InterPro" id="IPR007453">
    <property type="entry name" value="DsrC/TusE"/>
</dbReference>
<keyword evidence="3" id="KW-0963">Cytoplasm</keyword>
<dbReference type="GO" id="GO:0097163">
    <property type="term" value="F:sulfur carrier activity"/>
    <property type="evidence" value="ECO:0007669"/>
    <property type="project" value="TreeGrafter"/>
</dbReference>
<protein>
    <recommendedName>
        <fullName evidence="7">TusE/DsrC/DsvC family sulfur relay protein</fullName>
    </recommendedName>
</protein>
<gene>
    <name evidence="5" type="ORF">C4520_18435</name>
</gene>
<organism evidence="5 6">
    <name type="scientific">Abyssobacteria bacterium (strain SURF_5)</name>
    <dbReference type="NCBI Taxonomy" id="2093360"/>
    <lineage>
        <taxon>Bacteria</taxon>
        <taxon>Pseudomonadati</taxon>
        <taxon>Candidatus Hydrogenedentota</taxon>
        <taxon>Candidatus Abyssobacteria</taxon>
    </lineage>
</organism>
<dbReference type="GO" id="GO:0005737">
    <property type="term" value="C:cytoplasm"/>
    <property type="evidence" value="ECO:0007669"/>
    <property type="project" value="UniProtKB-SubCell"/>
</dbReference>
<dbReference type="Proteomes" id="UP000265882">
    <property type="component" value="Unassembled WGS sequence"/>
</dbReference>
<proteinExistence type="inferred from homology"/>
<dbReference type="Gene3D" id="3.30.1420.10">
    <property type="match status" value="1"/>
</dbReference>
<dbReference type="EMBL" id="QZKU01000127">
    <property type="protein sequence ID" value="RJP16611.1"/>
    <property type="molecule type" value="Genomic_DNA"/>
</dbReference>
<dbReference type="PANTHER" id="PTHR37010">
    <property type="entry name" value="SULFURTRANSFERASE TUSE"/>
    <property type="match status" value="1"/>
</dbReference>
<evidence type="ECO:0000313" key="6">
    <source>
        <dbReference type="Proteomes" id="UP000265882"/>
    </source>
</evidence>
<dbReference type="GO" id="GO:0002143">
    <property type="term" value="P:tRNA wobble position uridine thiolation"/>
    <property type="evidence" value="ECO:0007669"/>
    <property type="project" value="TreeGrafter"/>
</dbReference>
<evidence type="ECO:0000313" key="5">
    <source>
        <dbReference type="EMBL" id="RJP16611.1"/>
    </source>
</evidence>